<dbReference type="AlphaFoldDB" id="A0A645DCP5"/>
<name>A0A645DCP5_9ZZZZ</name>
<evidence type="ECO:0000313" key="1">
    <source>
        <dbReference type="EMBL" id="MPM87101.1"/>
    </source>
</evidence>
<accession>A0A645DCP5</accession>
<proteinExistence type="predicted"/>
<organism evidence="1">
    <name type="scientific">bioreactor metagenome</name>
    <dbReference type="NCBI Taxonomy" id="1076179"/>
    <lineage>
        <taxon>unclassified sequences</taxon>
        <taxon>metagenomes</taxon>
        <taxon>ecological metagenomes</taxon>
    </lineage>
</organism>
<comment type="caution">
    <text evidence="1">The sequence shown here is derived from an EMBL/GenBank/DDBJ whole genome shotgun (WGS) entry which is preliminary data.</text>
</comment>
<sequence>MGRLEPQAGGFAGVAEHSGNAACAQRQGEFLHLGVGQVGHVADEVVDLEACLQQGVDDLECVLRDVLAGVVQSGCERDAG</sequence>
<reference evidence="1" key="1">
    <citation type="submission" date="2019-08" db="EMBL/GenBank/DDBJ databases">
        <authorList>
            <person name="Kucharzyk K."/>
            <person name="Murdoch R.W."/>
            <person name="Higgins S."/>
            <person name="Loffler F."/>
        </authorList>
    </citation>
    <scope>NUCLEOTIDE SEQUENCE</scope>
</reference>
<dbReference type="EMBL" id="VSSQ01034994">
    <property type="protein sequence ID" value="MPM87101.1"/>
    <property type="molecule type" value="Genomic_DNA"/>
</dbReference>
<gene>
    <name evidence="1" type="ORF">SDC9_134194</name>
</gene>
<protein>
    <submittedName>
        <fullName evidence="1">Uncharacterized protein</fullName>
    </submittedName>
</protein>